<evidence type="ECO:0000313" key="3">
    <source>
        <dbReference type="Proteomes" id="UP000033710"/>
    </source>
</evidence>
<dbReference type="AlphaFoldDB" id="A0A0F2MAY4"/>
<evidence type="ECO:0000313" key="2">
    <source>
        <dbReference type="EMBL" id="KJR86863.1"/>
    </source>
</evidence>
<accession>A0A0F2MAY4</accession>
<gene>
    <name evidence="2" type="ORF">SPSK_01542</name>
</gene>
<name>A0A0F2MAY4_SPOSC</name>
<dbReference type="Proteomes" id="UP000033710">
    <property type="component" value="Unassembled WGS sequence"/>
</dbReference>
<reference evidence="2 3" key="1">
    <citation type="journal article" date="2014" name="BMC Genomics">
        <title>Comparative genomics of the major fungal agents of human and animal Sporotrichosis: Sporothrix schenckii and Sporothrix brasiliensis.</title>
        <authorList>
            <person name="Teixeira M.M."/>
            <person name="de Almeida L.G."/>
            <person name="Kubitschek-Barreira P."/>
            <person name="Alves F.L."/>
            <person name="Kioshima E.S."/>
            <person name="Abadio A.K."/>
            <person name="Fernandes L."/>
            <person name="Derengowski L.S."/>
            <person name="Ferreira K.S."/>
            <person name="Souza R.C."/>
            <person name="Ruiz J.C."/>
            <person name="de Andrade N.C."/>
            <person name="Paes H.C."/>
            <person name="Nicola A.M."/>
            <person name="Albuquerque P."/>
            <person name="Gerber A.L."/>
            <person name="Martins V.P."/>
            <person name="Peconick L.D."/>
            <person name="Neto A.V."/>
            <person name="Chaucanez C.B."/>
            <person name="Silva P.A."/>
            <person name="Cunha O.L."/>
            <person name="de Oliveira F.F."/>
            <person name="dos Santos T.C."/>
            <person name="Barros A.L."/>
            <person name="Soares M.A."/>
            <person name="de Oliveira L.M."/>
            <person name="Marini M.M."/>
            <person name="Villalobos-Duno H."/>
            <person name="Cunha M.M."/>
            <person name="de Hoog S."/>
            <person name="da Silveira J.F."/>
            <person name="Henrissat B."/>
            <person name="Nino-Vega G.A."/>
            <person name="Cisalpino P.S."/>
            <person name="Mora-Montes H.M."/>
            <person name="Almeida S.R."/>
            <person name="Stajich J.E."/>
            <person name="Lopes-Bezerra L.M."/>
            <person name="Vasconcelos A.T."/>
            <person name="Felipe M.S."/>
        </authorList>
    </citation>
    <scope>NUCLEOTIDE SEQUENCE [LARGE SCALE GENOMIC DNA]</scope>
    <source>
        <strain evidence="2 3">1099-18</strain>
    </source>
</reference>
<comment type="caution">
    <text evidence="2">The sequence shown here is derived from an EMBL/GenBank/DDBJ whole genome shotgun (WGS) entry which is preliminary data.</text>
</comment>
<dbReference type="RefSeq" id="XP_016589539.1">
    <property type="nucleotide sequence ID" value="XM_016728451.1"/>
</dbReference>
<feature type="region of interest" description="Disordered" evidence="1">
    <location>
        <begin position="330"/>
        <end position="380"/>
    </location>
</feature>
<dbReference type="OrthoDB" id="5242875at2759"/>
<protein>
    <submittedName>
        <fullName evidence="2">Uncharacterized protein</fullName>
    </submittedName>
</protein>
<sequence>MDSIPKRLKDAVVSKNSNVSTFSFMTSTPPQIQNSTHILAVCPVQQHYASRNLDGWFLADFYAFNLLFKGLGASQTWLTAADPTALVQQYGKYVHGNPYQARKVVLSRNILEKGQITPVTVMKHEDLGDTFLEHVAKVSETAKRTRGPVLLIVCCHGLPNHYFSFGSGEGRGPKISIVRVQNVLERNVPVCLLTTACYSAGWSVSTDINISTMTAADAEQESNSWVASKNISRYSGSIFASSIIDAMKSATDELGRQISTQDMANADETLSKLDQNRRKTSLRNRYWSSADPQDDQWGVPWQYSMSFFLTDFASRWAKLEDYLYTGSEVAKSNLDPSPTNPSFGTAGPSRTGGDTNAGIRTRTGQDHQDYNQPRPDTVPTIRSVNTELPERPSQWLMPLQKDAGLGILEDAAMARHINRLVEDMKDSCPGDELRGYWHLLDDYYSRCAETGRSTLEYDGDDDDDDDDGTGGSYIGMDNWNLFSIVQYRTTASDFATHNIVDALRLPRPNGQDCLHWDRDAWEDRMVADPRNKAANGAQLDARMHRVWSYLSKRSFFEMLTPAIDQGTHVIRFHRYVIAAIFEAHLGSESAENAVMDQVIDILNRHQSYYASVARSSREVLMSARRYHSIRQTLKRKPRHSEC</sequence>
<evidence type="ECO:0000256" key="1">
    <source>
        <dbReference type="SAM" id="MobiDB-lite"/>
    </source>
</evidence>
<proteinExistence type="predicted"/>
<reference evidence="2 3" key="2">
    <citation type="journal article" date="2015" name="Eukaryot. Cell">
        <title>Asexual propagation of a virulent clone complex in a human and feline outbreak of sporotrichosis.</title>
        <authorList>
            <person name="Teixeira Mde M."/>
            <person name="Rodrigues A.M."/>
            <person name="Tsui C.K."/>
            <person name="de Almeida L.G."/>
            <person name="Van Diepeningen A.D."/>
            <person name="van den Ende B.G."/>
            <person name="Fernandes G.F."/>
            <person name="Kano R."/>
            <person name="Hamelin R.C."/>
            <person name="Lopes-Bezerra L.M."/>
            <person name="Vasconcelos A.T."/>
            <person name="de Hoog S."/>
            <person name="de Camargo Z.P."/>
            <person name="Felipe M.S."/>
        </authorList>
    </citation>
    <scope>NUCLEOTIDE SEQUENCE [LARGE SCALE GENOMIC DNA]</scope>
    <source>
        <strain evidence="2 3">1099-18</strain>
    </source>
</reference>
<organism evidence="2 3">
    <name type="scientific">Sporothrix schenckii 1099-18</name>
    <dbReference type="NCBI Taxonomy" id="1397361"/>
    <lineage>
        <taxon>Eukaryota</taxon>
        <taxon>Fungi</taxon>
        <taxon>Dikarya</taxon>
        <taxon>Ascomycota</taxon>
        <taxon>Pezizomycotina</taxon>
        <taxon>Sordariomycetes</taxon>
        <taxon>Sordariomycetidae</taxon>
        <taxon>Ophiostomatales</taxon>
        <taxon>Ophiostomataceae</taxon>
        <taxon>Sporothrix</taxon>
    </lineage>
</organism>
<dbReference type="EMBL" id="AXCR01000005">
    <property type="protein sequence ID" value="KJR86863.1"/>
    <property type="molecule type" value="Genomic_DNA"/>
</dbReference>
<dbReference type="KEGG" id="ssck:SPSK_01542"/>
<dbReference type="GeneID" id="27663728"/>
<dbReference type="VEuPathDB" id="FungiDB:SPSK_01542"/>
<feature type="compositionally biased region" description="Polar residues" evidence="1">
    <location>
        <begin position="334"/>
        <end position="343"/>
    </location>
</feature>